<evidence type="ECO:0000313" key="4">
    <source>
        <dbReference type="Proteomes" id="UP000292307"/>
    </source>
</evidence>
<proteinExistence type="predicted"/>
<dbReference type="AlphaFoldDB" id="A0A411WZ05"/>
<dbReference type="InterPro" id="IPR032466">
    <property type="entry name" value="Metal_Hydrolase"/>
</dbReference>
<dbReference type="InterPro" id="IPR023100">
    <property type="entry name" value="D-aminoacylase_insert_dom_sf"/>
</dbReference>
<dbReference type="Gene3D" id="3.20.20.140">
    <property type="entry name" value="Metal-dependent hydrolases"/>
    <property type="match status" value="1"/>
</dbReference>
<dbReference type="SUPFAM" id="SSF51556">
    <property type="entry name" value="Metallo-dependent hydrolases"/>
    <property type="match status" value="1"/>
</dbReference>
<dbReference type="InterPro" id="IPR050378">
    <property type="entry name" value="Metallo-dep_Hydrolases_sf"/>
</dbReference>
<dbReference type="Proteomes" id="UP000292307">
    <property type="component" value="Chromosome"/>
</dbReference>
<gene>
    <name evidence="2" type="primary">dan</name>
    <name evidence="3" type="ORF">EYF70_14565</name>
    <name evidence="2" type="ORF">GCM10007387_20470</name>
</gene>
<evidence type="ECO:0000313" key="5">
    <source>
        <dbReference type="Proteomes" id="UP000628442"/>
    </source>
</evidence>
<evidence type="ECO:0000313" key="2">
    <source>
        <dbReference type="EMBL" id="GGY38391.1"/>
    </source>
</evidence>
<dbReference type="EMBL" id="CP036401">
    <property type="protein sequence ID" value="QBI01939.1"/>
    <property type="molecule type" value="Genomic_DNA"/>
</dbReference>
<dbReference type="RefSeq" id="WP_131146057.1">
    <property type="nucleotide sequence ID" value="NZ_BMWV01000004.1"/>
</dbReference>
<dbReference type="PANTHER" id="PTHR11647">
    <property type="entry name" value="HYDRANTOINASE/DIHYDROPYRIMIDINASE FAMILY MEMBER"/>
    <property type="match status" value="1"/>
</dbReference>
<dbReference type="CDD" id="cd01297">
    <property type="entry name" value="D-aminoacylase"/>
    <property type="match status" value="1"/>
</dbReference>
<dbReference type="Proteomes" id="UP000628442">
    <property type="component" value="Unassembled WGS sequence"/>
</dbReference>
<dbReference type="Gene3D" id="2.30.40.10">
    <property type="entry name" value="Urease, subunit C, domain 1"/>
    <property type="match status" value="1"/>
</dbReference>
<organism evidence="2 5">
    <name type="scientific">Pseudoduganella albidiflava</name>
    <dbReference type="NCBI Taxonomy" id="321983"/>
    <lineage>
        <taxon>Bacteria</taxon>
        <taxon>Pseudomonadati</taxon>
        <taxon>Pseudomonadota</taxon>
        <taxon>Betaproteobacteria</taxon>
        <taxon>Burkholderiales</taxon>
        <taxon>Oxalobacteraceae</taxon>
        <taxon>Telluria group</taxon>
        <taxon>Pseudoduganella</taxon>
    </lineage>
</organism>
<sequence length="496" mass="52590">MTPPAQRPPGAILLRGGTVIDGTGSPRYRADVLVEHGRIQAIGPGLAGSRGADVTVFDAGGKVIAPGFIDVHTHDDHIVLTAPAMLPKISQGICTVIVGNCGISLAPLVRAGTDHAVPAPLTLLGDAGGFRFDSLDAYANAVNAARPAVNVAALVGHTTLRVDNVADLARAALPAELDAMCDVLDRAMRDGAIGLSSGVFYGPAAAADMGELTALARIAARHGGVYATHLRDEFEAILASMEEATEVAREAGISLVLSHHKCAGPANWGRTRETLAYVECAGKHQSIGLDAYPYVAGSTVLRADLVDDVIDILVTWSDTHPQLAGRYLADIAADWNCTQREACERLQPGGACYFQMDEADVQRVLRHPATMIGSDGLPHDRHPHPRLWGTFPRVLGHYSRELKLFGLETAVHKMTGMSAARFGLDRRGRIEAGFHADLVVLDPEQVGDRATFEAPIQASAGIELVFVNGVLSYRAGESLPARAGHFLPRGRTPRTP</sequence>
<name>A0A411WZ05_9BURK</name>
<evidence type="ECO:0000313" key="3">
    <source>
        <dbReference type="EMBL" id="QBI01939.1"/>
    </source>
</evidence>
<keyword evidence="4" id="KW-1185">Reference proteome</keyword>
<reference evidence="3 4" key="2">
    <citation type="submission" date="2019-02" db="EMBL/GenBank/DDBJ databases">
        <title>Draft Genome Sequences of Six Type Strains of the Genus Massilia.</title>
        <authorList>
            <person name="Miess H."/>
            <person name="Frediansyhah A."/>
            <person name="Gross H."/>
        </authorList>
    </citation>
    <scope>NUCLEOTIDE SEQUENCE [LARGE SCALE GENOMIC DNA]</scope>
    <source>
        <strain evidence="3 4">DSM 17472</strain>
    </source>
</reference>
<dbReference type="OrthoDB" id="9766983at2"/>
<dbReference type="EMBL" id="BMWV01000004">
    <property type="protein sequence ID" value="GGY38391.1"/>
    <property type="molecule type" value="Genomic_DNA"/>
</dbReference>
<protein>
    <submittedName>
        <fullName evidence="2">D-aminoacylase</fullName>
    </submittedName>
</protein>
<dbReference type="Pfam" id="PF07969">
    <property type="entry name" value="Amidohydro_3"/>
    <property type="match status" value="1"/>
</dbReference>
<dbReference type="GO" id="GO:0016811">
    <property type="term" value="F:hydrolase activity, acting on carbon-nitrogen (but not peptide) bonds, in linear amides"/>
    <property type="evidence" value="ECO:0007669"/>
    <property type="project" value="InterPro"/>
</dbReference>
<dbReference type="InterPro" id="IPR011059">
    <property type="entry name" value="Metal-dep_hydrolase_composite"/>
</dbReference>
<dbReference type="SUPFAM" id="SSF51338">
    <property type="entry name" value="Composite domain of metallo-dependent hydrolases"/>
    <property type="match status" value="1"/>
</dbReference>
<evidence type="ECO:0000259" key="1">
    <source>
        <dbReference type="Pfam" id="PF07969"/>
    </source>
</evidence>
<dbReference type="PANTHER" id="PTHR11647:SF1">
    <property type="entry name" value="COLLAPSIN RESPONSE MEDIATOR PROTEIN"/>
    <property type="match status" value="1"/>
</dbReference>
<dbReference type="InterPro" id="IPR013108">
    <property type="entry name" value="Amidohydro_3"/>
</dbReference>
<accession>A0A411WZ05</accession>
<dbReference type="Gene3D" id="3.30.1490.130">
    <property type="entry name" value="D-aminoacylase. Domain 3"/>
    <property type="match status" value="1"/>
</dbReference>
<reference evidence="2" key="1">
    <citation type="journal article" date="2014" name="Int. J. Syst. Evol. Microbiol.">
        <title>Complete genome sequence of Corynebacterium casei LMG S-19264T (=DSM 44701T), isolated from a smear-ripened cheese.</title>
        <authorList>
            <consortium name="US DOE Joint Genome Institute (JGI-PGF)"/>
            <person name="Walter F."/>
            <person name="Albersmeier A."/>
            <person name="Kalinowski J."/>
            <person name="Ruckert C."/>
        </authorList>
    </citation>
    <scope>NUCLEOTIDE SEQUENCE</scope>
    <source>
        <strain evidence="2">KCTC 12343</strain>
    </source>
</reference>
<reference evidence="2" key="3">
    <citation type="submission" date="2022-12" db="EMBL/GenBank/DDBJ databases">
        <authorList>
            <person name="Sun Q."/>
            <person name="Kim S."/>
        </authorList>
    </citation>
    <scope>NUCLEOTIDE SEQUENCE</scope>
    <source>
        <strain evidence="2">KCTC 12343</strain>
    </source>
</reference>
<feature type="domain" description="Amidohydrolase 3" evidence="1">
    <location>
        <begin position="56"/>
        <end position="472"/>
    </location>
</feature>